<reference evidence="2" key="1">
    <citation type="journal article" date="2019" name="Int. J. Syst. Evol. Microbiol.">
        <title>The Global Catalogue of Microorganisms (GCM) 10K type strain sequencing project: providing services to taxonomists for standard genome sequencing and annotation.</title>
        <authorList>
            <consortium name="The Broad Institute Genomics Platform"/>
            <consortium name="The Broad Institute Genome Sequencing Center for Infectious Disease"/>
            <person name="Wu L."/>
            <person name="Ma J."/>
        </authorList>
    </citation>
    <scope>NUCLEOTIDE SEQUENCE [LARGE SCALE GENOMIC DNA]</scope>
    <source>
        <strain evidence="2">JCM 19212</strain>
    </source>
</reference>
<comment type="caution">
    <text evidence="1">The sequence shown here is derived from an EMBL/GenBank/DDBJ whole genome shotgun (WGS) entry which is preliminary data.</text>
</comment>
<evidence type="ECO:0000313" key="1">
    <source>
        <dbReference type="EMBL" id="GAA5068729.1"/>
    </source>
</evidence>
<evidence type="ECO:0008006" key="3">
    <source>
        <dbReference type="Google" id="ProtNLM"/>
    </source>
</evidence>
<protein>
    <recommendedName>
        <fullName evidence="3">XRE family transcriptional regulator</fullName>
    </recommendedName>
</protein>
<keyword evidence="2" id="KW-1185">Reference proteome</keyword>
<gene>
    <name evidence="1" type="ORF">GCM10025759_04750</name>
</gene>
<name>A0ABP9L402_9GAMM</name>
<sequence length="94" mass="10319">MTSRPPKSVWRDLTDTPGEALDLELRSQLLMQLQTLLEERAAGGALRNLSPEELVAVRKGSIHALTLTSLVRIAAALGCEAEVKLRLPYARVIE</sequence>
<dbReference type="Proteomes" id="UP001501083">
    <property type="component" value="Unassembled WGS sequence"/>
</dbReference>
<evidence type="ECO:0000313" key="2">
    <source>
        <dbReference type="Proteomes" id="UP001501083"/>
    </source>
</evidence>
<dbReference type="EMBL" id="BAABKY010000001">
    <property type="protein sequence ID" value="GAA5068729.1"/>
    <property type="molecule type" value="Genomic_DNA"/>
</dbReference>
<organism evidence="1 2">
    <name type="scientific">Lysobacter panacisoli</name>
    <dbReference type="NCBI Taxonomy" id="1255263"/>
    <lineage>
        <taxon>Bacteria</taxon>
        <taxon>Pseudomonadati</taxon>
        <taxon>Pseudomonadota</taxon>
        <taxon>Gammaproteobacteria</taxon>
        <taxon>Lysobacterales</taxon>
        <taxon>Lysobacteraceae</taxon>
        <taxon>Lysobacter</taxon>
    </lineage>
</organism>
<proteinExistence type="predicted"/>
<accession>A0ABP9L402</accession>